<keyword evidence="3" id="KW-1003">Cell membrane</keyword>
<reference evidence="15" key="1">
    <citation type="submission" date="2019-12" db="EMBL/GenBank/DDBJ databases">
        <authorList>
            <person name="Awala S.I."/>
            <person name="Rhee S.K."/>
        </authorList>
    </citation>
    <scope>NUCLEOTIDE SEQUENCE [LARGE SCALE GENOMIC DNA]</scope>
    <source>
        <strain evidence="15">IM1</strain>
    </source>
</reference>
<evidence type="ECO:0000256" key="10">
    <source>
        <dbReference type="ARBA" id="ARBA00022989"/>
    </source>
</evidence>
<dbReference type="InterPro" id="IPR001757">
    <property type="entry name" value="P_typ_ATPase"/>
</dbReference>
<dbReference type="GO" id="GO:0005524">
    <property type="term" value="F:ATP binding"/>
    <property type="evidence" value="ECO:0007669"/>
    <property type="project" value="UniProtKB-KW"/>
</dbReference>
<keyword evidence="11 12" id="KW-0472">Membrane</keyword>
<keyword evidence="15" id="KW-1185">Reference proteome</keyword>
<keyword evidence="7" id="KW-0067">ATP-binding</keyword>
<dbReference type="GO" id="GO:0015662">
    <property type="term" value="F:P-type ion transporter activity"/>
    <property type="evidence" value="ECO:0007669"/>
    <property type="project" value="UniProtKB-ARBA"/>
</dbReference>
<dbReference type="EMBL" id="CP046565">
    <property type="protein sequence ID" value="QJD28637.1"/>
    <property type="molecule type" value="Genomic_DNA"/>
</dbReference>
<dbReference type="PRINTS" id="PR00119">
    <property type="entry name" value="CATATPASE"/>
</dbReference>
<evidence type="ECO:0000259" key="13">
    <source>
        <dbReference type="SMART" id="SM00831"/>
    </source>
</evidence>
<dbReference type="FunFam" id="2.70.150.10:FF:000160">
    <property type="entry name" value="Sarcoplasmic/endoplasmic reticulum calcium ATPase 1"/>
    <property type="match status" value="1"/>
</dbReference>
<dbReference type="SMART" id="SM00831">
    <property type="entry name" value="Cation_ATPase_N"/>
    <property type="match status" value="1"/>
</dbReference>
<dbReference type="GO" id="GO:0016887">
    <property type="term" value="F:ATP hydrolysis activity"/>
    <property type="evidence" value="ECO:0007669"/>
    <property type="project" value="InterPro"/>
</dbReference>
<dbReference type="Gene3D" id="2.70.150.10">
    <property type="entry name" value="Calcium-transporting ATPase, cytoplasmic transduction domain A"/>
    <property type="match status" value="1"/>
</dbReference>
<evidence type="ECO:0000256" key="8">
    <source>
        <dbReference type="ARBA" id="ARBA00022842"/>
    </source>
</evidence>
<dbReference type="SFLD" id="SFLDF00027">
    <property type="entry name" value="p-type_atpase"/>
    <property type="match status" value="1"/>
</dbReference>
<keyword evidence="8" id="KW-0460">Magnesium</keyword>
<feature type="transmembrane region" description="Helical" evidence="12">
    <location>
        <begin position="113"/>
        <end position="130"/>
    </location>
</feature>
<proteinExistence type="inferred from homology"/>
<dbReference type="InterPro" id="IPR004014">
    <property type="entry name" value="ATPase_P-typ_cation-transptr_N"/>
</dbReference>
<dbReference type="InterPro" id="IPR023298">
    <property type="entry name" value="ATPase_P-typ_TM_dom_sf"/>
</dbReference>
<evidence type="ECO:0000313" key="14">
    <source>
        <dbReference type="EMBL" id="QJD28637.1"/>
    </source>
</evidence>
<name>A0A858Q476_9GAMM</name>
<evidence type="ECO:0000256" key="9">
    <source>
        <dbReference type="ARBA" id="ARBA00022967"/>
    </source>
</evidence>
<feature type="transmembrane region" description="Helical" evidence="12">
    <location>
        <begin position="817"/>
        <end position="840"/>
    </location>
</feature>
<dbReference type="Gene3D" id="3.40.1110.10">
    <property type="entry name" value="Calcium-transporting ATPase, cytoplasmic domain N"/>
    <property type="match status" value="1"/>
</dbReference>
<comment type="subcellular location">
    <subcellularLocation>
        <location evidence="1">Cell membrane</location>
        <topology evidence="1">Multi-pass membrane protein</topology>
    </subcellularLocation>
</comment>
<keyword evidence="6" id="KW-0547">Nucleotide-binding</keyword>
<dbReference type="InterPro" id="IPR023299">
    <property type="entry name" value="ATPase_P-typ_cyto_dom_N"/>
</dbReference>
<feature type="transmembrane region" description="Helical" evidence="12">
    <location>
        <begin position="276"/>
        <end position="297"/>
    </location>
</feature>
<dbReference type="RefSeq" id="WP_169601375.1">
    <property type="nucleotide sequence ID" value="NZ_CP046565.1"/>
</dbReference>
<evidence type="ECO:0000256" key="6">
    <source>
        <dbReference type="ARBA" id="ARBA00022741"/>
    </source>
</evidence>
<comment type="similarity">
    <text evidence="2">Belongs to the cation transport ATPase (P-type) (TC 3.A.3) family. Type IIA subfamily.</text>
</comment>
<dbReference type="SUPFAM" id="SSF81660">
    <property type="entry name" value="Metal cation-transporting ATPase, ATP-binding domain N"/>
    <property type="match status" value="1"/>
</dbReference>
<evidence type="ECO:0000256" key="7">
    <source>
        <dbReference type="ARBA" id="ARBA00022840"/>
    </source>
</evidence>
<evidence type="ECO:0000256" key="2">
    <source>
        <dbReference type="ARBA" id="ARBA00005675"/>
    </source>
</evidence>
<dbReference type="Pfam" id="PF08282">
    <property type="entry name" value="Hydrolase_3"/>
    <property type="match status" value="1"/>
</dbReference>
<evidence type="ECO:0000313" key="15">
    <source>
        <dbReference type="Proteomes" id="UP000503004"/>
    </source>
</evidence>
<dbReference type="Gene3D" id="1.20.1110.10">
    <property type="entry name" value="Calcium-transporting ATPase, transmembrane domain"/>
    <property type="match status" value="1"/>
</dbReference>
<dbReference type="InterPro" id="IPR006068">
    <property type="entry name" value="ATPase_P-typ_cation-transptr_C"/>
</dbReference>
<evidence type="ECO:0000256" key="4">
    <source>
        <dbReference type="ARBA" id="ARBA00022553"/>
    </source>
</evidence>
<dbReference type="NCBIfam" id="TIGR01494">
    <property type="entry name" value="ATPase_P-type"/>
    <property type="match status" value="3"/>
</dbReference>
<protein>
    <submittedName>
        <fullName evidence="14">HAD-IC family P-type ATPase</fullName>
    </submittedName>
</protein>
<feature type="domain" description="Cation-transporting P-type ATPase N-terminal" evidence="13">
    <location>
        <begin position="30"/>
        <end position="103"/>
    </location>
</feature>
<feature type="transmembrane region" description="Helical" evidence="12">
    <location>
        <begin position="303"/>
        <end position="327"/>
    </location>
</feature>
<feature type="transmembrane region" description="Helical" evidence="12">
    <location>
        <begin position="83"/>
        <end position="101"/>
    </location>
</feature>
<dbReference type="InterPro" id="IPR018303">
    <property type="entry name" value="ATPase_P-typ_P_site"/>
</dbReference>
<dbReference type="Proteomes" id="UP000503004">
    <property type="component" value="Chromosome"/>
</dbReference>
<dbReference type="Pfam" id="PF13246">
    <property type="entry name" value="Cation_ATPase"/>
    <property type="match status" value="1"/>
</dbReference>
<dbReference type="SFLD" id="SFLDG00002">
    <property type="entry name" value="C1.7:_P-type_atpase_like"/>
    <property type="match status" value="1"/>
</dbReference>
<keyword evidence="10 12" id="KW-1133">Transmembrane helix</keyword>
<gene>
    <name evidence="14" type="ORF">GNH96_00745</name>
</gene>
<evidence type="ECO:0000256" key="12">
    <source>
        <dbReference type="SAM" id="Phobius"/>
    </source>
</evidence>
<keyword evidence="4" id="KW-0597">Phosphoprotein</keyword>
<dbReference type="PRINTS" id="PR00121">
    <property type="entry name" value="NAKATPASE"/>
</dbReference>
<keyword evidence="9" id="KW-1278">Translocase</keyword>
<dbReference type="InterPro" id="IPR008250">
    <property type="entry name" value="ATPase_P-typ_transduc_dom_A_sf"/>
</dbReference>
<dbReference type="InterPro" id="IPR023214">
    <property type="entry name" value="HAD_sf"/>
</dbReference>
<dbReference type="PANTHER" id="PTHR43294">
    <property type="entry name" value="SODIUM/POTASSIUM-TRANSPORTING ATPASE SUBUNIT ALPHA"/>
    <property type="match status" value="1"/>
</dbReference>
<dbReference type="Gene3D" id="3.40.50.1000">
    <property type="entry name" value="HAD superfamily/HAD-like"/>
    <property type="match status" value="1"/>
</dbReference>
<dbReference type="SFLD" id="SFLDS00003">
    <property type="entry name" value="Haloacid_Dehalogenase"/>
    <property type="match status" value="1"/>
</dbReference>
<dbReference type="Pfam" id="PF00122">
    <property type="entry name" value="E1-E2_ATPase"/>
    <property type="match status" value="1"/>
</dbReference>
<dbReference type="InterPro" id="IPR044492">
    <property type="entry name" value="P_typ_ATPase_HD_dom"/>
</dbReference>
<dbReference type="FunFam" id="3.40.50.1000:FF:000001">
    <property type="entry name" value="Phospholipid-transporting ATPase IC"/>
    <property type="match status" value="1"/>
</dbReference>
<dbReference type="KEGG" id="metu:GNH96_00745"/>
<dbReference type="Pfam" id="PF00689">
    <property type="entry name" value="Cation_ATPase_C"/>
    <property type="match status" value="1"/>
</dbReference>
<dbReference type="FunFam" id="3.40.50.1000:FF:000083">
    <property type="entry name" value="Sodium/potassium-transporting ATPase subunit alpha"/>
    <property type="match status" value="1"/>
</dbReference>
<dbReference type="SUPFAM" id="SSF81653">
    <property type="entry name" value="Calcium ATPase, transduction domain A"/>
    <property type="match status" value="1"/>
</dbReference>
<organism evidence="14 15">
    <name type="scientific">Methylococcus geothermalis</name>
    <dbReference type="NCBI Taxonomy" id="2681310"/>
    <lineage>
        <taxon>Bacteria</taxon>
        <taxon>Pseudomonadati</taxon>
        <taxon>Pseudomonadota</taxon>
        <taxon>Gammaproteobacteria</taxon>
        <taxon>Methylococcales</taxon>
        <taxon>Methylococcaceae</taxon>
        <taxon>Methylococcus</taxon>
    </lineage>
</organism>
<dbReference type="InterPro" id="IPR059000">
    <property type="entry name" value="ATPase_P-type_domA"/>
</dbReference>
<dbReference type="Pfam" id="PF00690">
    <property type="entry name" value="Cation_ATPase_N"/>
    <property type="match status" value="1"/>
</dbReference>
<evidence type="ECO:0000256" key="5">
    <source>
        <dbReference type="ARBA" id="ARBA00022692"/>
    </source>
</evidence>
<feature type="transmembrane region" description="Helical" evidence="12">
    <location>
        <begin position="852"/>
        <end position="875"/>
    </location>
</feature>
<sequence length="919" mass="99496">MPSKLTRPASRHPLPARPAAFGLSSLHTAHIAGLSAEKALASLNSSFDGLSKSEAGRRQREYGPNRVEEVRRKALGLRFAREFTHFFALILWFAAALAFLAEHLDPGQGMGQLGVAIIGVILINGIFSFWQEYRAERALEALRELLPQQVKLLRDGQVEEAGAESLVPGDVVLLEEGDRVPADCRLIESFGLRVNTATISGESLPAARHAEPDRNETPLTARNLVLAGTTVVSGQARAVVFATGMHTEFGKIAHLTQTTREATSPLQREIARLSRLVAALASGLGVAFFLIGQAIGLPFWDNFMFAIGIIVANVPEGLLPTVTLSLAMATQRMARRNALVRHLPAVETLGSTTVICSDKTGTLTQNRMTVKRIYADGRFVALEPEGVAAPAGESIAWLLRAAAVCHNVTFGSRNGKAEFLGDPMEIALVEWARCAGWGAEGSRKIAEIPFDSERKRMSIVQQDDIRRTLYCKGALESLLAVCDTIQHDGRVLPLDASARRRLLAAQDEMATAGLRVLAFAYRHLASGEEGREERLTLCGIAGLEDPPRPEVAAAIERCRSAGIKVVMVTGDHPVTAVAIAREIGLVRGEAPVVLRGDALPKMTRAQLQLALDAPEILFARVTAEQKMLIVQALQSKGEIVAVTGDGVNDAPALKTADIGIAMGIAGTDVAKEAADMILLDDNFASIVSAVEEGRAVFQNLRKFLTYILTSNIPELVPYLAFVLFKIPLPLTVIQILAVDLGTDMLPALALGAEPPHSGLMQEPPRPRSERLLHGPLLLRAYVWLGVMEAAIALSVFFHVLEEGGWRYGRMLERHDPLYLQATAACLGAIVLAQVVNVFLCRHPSQSAFCSGVLANPLLLWGIALEAGIIVLITYTPWGNEMFGTAPLQADVWLYMIPFVCAMGAAEEARKWFCRRFMAD</sequence>
<dbReference type="GO" id="GO:0005886">
    <property type="term" value="C:plasma membrane"/>
    <property type="evidence" value="ECO:0007669"/>
    <property type="project" value="UniProtKB-SubCell"/>
</dbReference>
<dbReference type="GO" id="GO:0019829">
    <property type="term" value="F:ATPase-coupled monoatomic cation transmembrane transporter activity"/>
    <property type="evidence" value="ECO:0007669"/>
    <property type="project" value="TreeGrafter"/>
</dbReference>
<dbReference type="GO" id="GO:1902600">
    <property type="term" value="P:proton transmembrane transport"/>
    <property type="evidence" value="ECO:0007669"/>
    <property type="project" value="TreeGrafter"/>
</dbReference>
<keyword evidence="5 12" id="KW-0812">Transmembrane</keyword>
<dbReference type="PANTHER" id="PTHR43294:SF21">
    <property type="entry name" value="CATION TRANSPORTING ATPASE"/>
    <property type="match status" value="1"/>
</dbReference>
<dbReference type="InterPro" id="IPR036412">
    <property type="entry name" value="HAD-like_sf"/>
</dbReference>
<feature type="transmembrane region" description="Helical" evidence="12">
    <location>
        <begin position="887"/>
        <end position="905"/>
    </location>
</feature>
<dbReference type="SUPFAM" id="SSF81665">
    <property type="entry name" value="Calcium ATPase, transmembrane domain M"/>
    <property type="match status" value="1"/>
</dbReference>
<accession>A0A858Q476</accession>
<dbReference type="AlphaFoldDB" id="A0A858Q476"/>
<evidence type="ECO:0000256" key="3">
    <source>
        <dbReference type="ARBA" id="ARBA00022475"/>
    </source>
</evidence>
<dbReference type="InterPro" id="IPR050510">
    <property type="entry name" value="Cation_transp_ATPase_P-type"/>
</dbReference>
<evidence type="ECO:0000256" key="11">
    <source>
        <dbReference type="ARBA" id="ARBA00023136"/>
    </source>
</evidence>
<dbReference type="SUPFAM" id="SSF56784">
    <property type="entry name" value="HAD-like"/>
    <property type="match status" value="1"/>
</dbReference>
<dbReference type="PROSITE" id="PS00154">
    <property type="entry name" value="ATPASE_E1_E2"/>
    <property type="match status" value="1"/>
</dbReference>
<evidence type="ECO:0000256" key="1">
    <source>
        <dbReference type="ARBA" id="ARBA00004651"/>
    </source>
</evidence>
<feature type="transmembrane region" description="Helical" evidence="12">
    <location>
        <begin position="776"/>
        <end position="797"/>
    </location>
</feature>